<dbReference type="Gene3D" id="2.30.110.20">
    <property type="entry name" value="Hcp1-like"/>
    <property type="match status" value="1"/>
</dbReference>
<dbReference type="EMBL" id="BSOS01000006">
    <property type="protein sequence ID" value="GLR65657.1"/>
    <property type="molecule type" value="Genomic_DNA"/>
</dbReference>
<dbReference type="InterPro" id="IPR036624">
    <property type="entry name" value="Hcp1-lik_sf"/>
</dbReference>
<comment type="caution">
    <text evidence="1">The sequence shown here is derived from an EMBL/GenBank/DDBJ whole genome shotgun (WGS) entry which is preliminary data.</text>
</comment>
<proteinExistence type="predicted"/>
<dbReference type="Pfam" id="PF05638">
    <property type="entry name" value="T6SS_HCP"/>
    <property type="match status" value="1"/>
</dbReference>
<evidence type="ECO:0000313" key="1">
    <source>
        <dbReference type="EMBL" id="GLR65657.1"/>
    </source>
</evidence>
<dbReference type="SUPFAM" id="SSF141452">
    <property type="entry name" value="Hcp1-like"/>
    <property type="match status" value="1"/>
</dbReference>
<accession>A0ABQ6A1Y9</accession>
<evidence type="ECO:0000313" key="2">
    <source>
        <dbReference type="Proteomes" id="UP001156641"/>
    </source>
</evidence>
<dbReference type="RefSeq" id="WP_284256168.1">
    <property type="nucleotide sequence ID" value="NZ_BSOS01000006.1"/>
</dbReference>
<reference evidence="2" key="1">
    <citation type="journal article" date="2019" name="Int. J. Syst. Evol. Microbiol.">
        <title>The Global Catalogue of Microorganisms (GCM) 10K type strain sequencing project: providing services to taxonomists for standard genome sequencing and annotation.</title>
        <authorList>
            <consortium name="The Broad Institute Genomics Platform"/>
            <consortium name="The Broad Institute Genome Sequencing Center for Infectious Disease"/>
            <person name="Wu L."/>
            <person name="Ma J."/>
        </authorList>
    </citation>
    <scope>NUCLEOTIDE SEQUENCE [LARGE SCALE GENOMIC DNA]</scope>
    <source>
        <strain evidence="2">NBRC 112502</strain>
    </source>
</reference>
<gene>
    <name evidence="1" type="ORF">GCM10010909_03350</name>
</gene>
<name>A0ABQ6A1Y9_9PROT</name>
<dbReference type="PANTHER" id="PTHR36152:SF1">
    <property type="entry name" value="UBIQUITIN-LIKE DOMAIN-CONTAINING PROTEIN"/>
    <property type="match status" value="1"/>
</dbReference>
<sequence>MAIYVKYTSPAIDGGVTTKGYEKQFEVNSFQFGIGRGVGSPTGGSSNREASTPSVSEIVLTKVLDEASGNLIKEAYSGAGKATAVISFVRTDGGGGVTYLEYTLSDVMLSGYSISSGGDKPSESISLNFTKIETKIIPQNSDGTAGTAFPVTYDLATQVMS</sequence>
<organism evidence="1 2">
    <name type="scientific">Acidocella aquatica</name>
    <dbReference type="NCBI Taxonomy" id="1922313"/>
    <lineage>
        <taxon>Bacteria</taxon>
        <taxon>Pseudomonadati</taxon>
        <taxon>Pseudomonadota</taxon>
        <taxon>Alphaproteobacteria</taxon>
        <taxon>Acetobacterales</taxon>
        <taxon>Acidocellaceae</taxon>
        <taxon>Acidocella</taxon>
    </lineage>
</organism>
<dbReference type="InterPro" id="IPR053165">
    <property type="entry name" value="HSI-I_assembly_Hcp1"/>
</dbReference>
<dbReference type="PANTHER" id="PTHR36152">
    <property type="entry name" value="CYTOPLASMIC PROTEIN-RELATED"/>
    <property type="match status" value="1"/>
</dbReference>
<dbReference type="Proteomes" id="UP001156641">
    <property type="component" value="Unassembled WGS sequence"/>
</dbReference>
<dbReference type="InterPro" id="IPR008514">
    <property type="entry name" value="T6SS_Hcp"/>
</dbReference>
<protein>
    <recommendedName>
        <fullName evidence="3">Type VI secretion system secreted protein Hcp</fullName>
    </recommendedName>
</protein>
<evidence type="ECO:0008006" key="3">
    <source>
        <dbReference type="Google" id="ProtNLM"/>
    </source>
</evidence>
<keyword evidence="2" id="KW-1185">Reference proteome</keyword>